<accession>A0A9P7DTR5</accession>
<feature type="compositionally biased region" description="Low complexity" evidence="1">
    <location>
        <begin position="42"/>
        <end position="77"/>
    </location>
</feature>
<name>A0A9P7DTR5_9AGAM</name>
<gene>
    <name evidence="2" type="ORF">HD556DRAFT_1332404</name>
</gene>
<dbReference type="Proteomes" id="UP000719766">
    <property type="component" value="Unassembled WGS sequence"/>
</dbReference>
<evidence type="ECO:0000313" key="2">
    <source>
        <dbReference type="EMBL" id="KAG1802773.1"/>
    </source>
</evidence>
<feature type="region of interest" description="Disordered" evidence="1">
    <location>
        <begin position="29"/>
        <end position="80"/>
    </location>
</feature>
<feature type="non-terminal residue" evidence="2">
    <location>
        <position position="1"/>
    </location>
</feature>
<dbReference type="AlphaFoldDB" id="A0A9P7DTR5"/>
<reference evidence="2" key="1">
    <citation type="journal article" date="2020" name="New Phytol.">
        <title>Comparative genomics reveals dynamic genome evolution in host specialist ectomycorrhizal fungi.</title>
        <authorList>
            <person name="Lofgren L.A."/>
            <person name="Nguyen N.H."/>
            <person name="Vilgalys R."/>
            <person name="Ruytinx J."/>
            <person name="Liao H.L."/>
            <person name="Branco S."/>
            <person name="Kuo A."/>
            <person name="LaButti K."/>
            <person name="Lipzen A."/>
            <person name="Andreopoulos W."/>
            <person name="Pangilinan J."/>
            <person name="Riley R."/>
            <person name="Hundley H."/>
            <person name="Na H."/>
            <person name="Barry K."/>
            <person name="Grigoriev I.V."/>
            <person name="Stajich J.E."/>
            <person name="Kennedy P.G."/>
        </authorList>
    </citation>
    <scope>NUCLEOTIDE SEQUENCE</scope>
    <source>
        <strain evidence="2">S12</strain>
    </source>
</reference>
<evidence type="ECO:0000256" key="1">
    <source>
        <dbReference type="SAM" id="MobiDB-lite"/>
    </source>
</evidence>
<feature type="compositionally biased region" description="Acidic residues" evidence="1">
    <location>
        <begin position="31"/>
        <end position="41"/>
    </location>
</feature>
<keyword evidence="3" id="KW-1185">Reference proteome</keyword>
<organism evidence="2 3">
    <name type="scientific">Suillus plorans</name>
    <dbReference type="NCBI Taxonomy" id="116603"/>
    <lineage>
        <taxon>Eukaryota</taxon>
        <taxon>Fungi</taxon>
        <taxon>Dikarya</taxon>
        <taxon>Basidiomycota</taxon>
        <taxon>Agaricomycotina</taxon>
        <taxon>Agaricomycetes</taxon>
        <taxon>Agaricomycetidae</taxon>
        <taxon>Boletales</taxon>
        <taxon>Suillineae</taxon>
        <taxon>Suillaceae</taxon>
        <taxon>Suillus</taxon>
    </lineage>
</organism>
<dbReference type="OrthoDB" id="2674878at2759"/>
<sequence>MPRQTERQQAADEIHNRFFTDIIAEIASQLQEDEDRYDDQSDSSSSSEGSGMDISSDLDSHNSSSSSTSSSDLSVMDSDSDSEESTALAQYIMDIGNLYATRNLHQRVPIPKSSALLDLLLSAYKVNHPEIFRSYLRIYPACFDNLVAILAQDSVFNNNSSNPQMSVDRQLAIALYRFGHHGNAASTWKVALQFGVGFGTAILVTSRVMKACCSEQFRTSALQWPDAGTKETAKEWVEENSCPAWRDGWLMVDGTLIPLSQRPGFFGNVFFDRKSNYSMNVQVWSPFF</sequence>
<protein>
    <submittedName>
        <fullName evidence="2">Uncharacterized protein</fullName>
    </submittedName>
</protein>
<comment type="caution">
    <text evidence="2">The sequence shown here is derived from an EMBL/GenBank/DDBJ whole genome shotgun (WGS) entry which is preliminary data.</text>
</comment>
<dbReference type="GeneID" id="64595563"/>
<evidence type="ECO:0000313" key="3">
    <source>
        <dbReference type="Proteomes" id="UP000719766"/>
    </source>
</evidence>
<dbReference type="EMBL" id="JABBWE010000005">
    <property type="protein sequence ID" value="KAG1802773.1"/>
    <property type="molecule type" value="Genomic_DNA"/>
</dbReference>
<proteinExistence type="predicted"/>
<dbReference type="RefSeq" id="XP_041165670.1">
    <property type="nucleotide sequence ID" value="XM_041301799.1"/>
</dbReference>